<proteinExistence type="predicted"/>
<organism evidence="1 3">
    <name type="scientific">Capnocytophaga catalasegens</name>
    <dbReference type="NCBI Taxonomy" id="1004260"/>
    <lineage>
        <taxon>Bacteria</taxon>
        <taxon>Pseudomonadati</taxon>
        <taxon>Bacteroidota</taxon>
        <taxon>Flavobacteriia</taxon>
        <taxon>Flavobacteriales</taxon>
        <taxon>Flavobacteriaceae</taxon>
        <taxon>Capnocytophaga</taxon>
    </lineage>
</organism>
<evidence type="ECO:0008006" key="5">
    <source>
        <dbReference type="Google" id="ProtNLM"/>
    </source>
</evidence>
<dbReference type="EMBL" id="BQKA01000026">
    <property type="protein sequence ID" value="GJM50420.1"/>
    <property type="molecule type" value="Genomic_DNA"/>
</dbReference>
<evidence type="ECO:0000313" key="4">
    <source>
        <dbReference type="Proteomes" id="UP001208692"/>
    </source>
</evidence>
<dbReference type="SUPFAM" id="SSF48452">
    <property type="entry name" value="TPR-like"/>
    <property type="match status" value="1"/>
</dbReference>
<reference evidence="1 4" key="1">
    <citation type="submission" date="2021-11" db="EMBL/GenBank/DDBJ databases">
        <title>Draft genome sequence of Capnocytophaga sp. strain KC07075 isolated from cat oral cavity.</title>
        <authorList>
            <person name="Suzuki M."/>
            <person name="Imaoka K."/>
            <person name="Kimura M."/>
            <person name="Morikawa S."/>
            <person name="Maeda K."/>
        </authorList>
    </citation>
    <scope>NUCLEOTIDE SEQUENCE</scope>
    <source>
        <strain evidence="1">KC07075</strain>
        <strain evidence="2 4">KC07079</strain>
    </source>
</reference>
<accession>A0AAV5AXC4</accession>
<dbReference type="AlphaFoldDB" id="A0AAV5AXC4"/>
<dbReference type="InterPro" id="IPR011990">
    <property type="entry name" value="TPR-like_helical_dom_sf"/>
</dbReference>
<sequence length="532" mass="60269">MKNTKYLSLVIMMLLPSCNKFEEINTDKFGMTPKMGKTDGIAIGAKITAMQTRVTPVGTQANGTDIINKYQTAYHLAADTWSGYFSQNQDWNGGANNTTYFLLEGWNKSSYSSSYTEILPLWSSIKDEAQKSNFPEAFALAQILKISAWHKTTDMFGPIPYKRAGEALFVVPYDSQQDVYQYFFDDLTDAIKVLTNKAEQGAKLFTQYDAVYAGDIKQWVKYANSLMLRLAMRIRYADATKAQKYAEQAINHPMGVITLRAEEAKMAKGAGSAFINNIETCANQYAETRMSSSMFSYLVGYEDPRLPAYFKPSTSRFAQEVPFTGDKYQAIPTGFGNKNEEWKLFSIPNIEKETPTYWMRASEICFLRAEGALLGWNMGGNAEDFYKQGILMSFEENGISAKVDDYLNSNKQPTKYDSKSRVWGTNDAPTTTTTKWEGSEETKLEKIMIQKWIALYPNGQEAWSEWRRTGYPRLHPIKQNKSGGEISSQEGVRRLKYPVSELSTEERANLDKALEMLAGPNTGNTKVWWDKK</sequence>
<evidence type="ECO:0000313" key="2">
    <source>
        <dbReference type="EMBL" id="GJM51808.1"/>
    </source>
</evidence>
<dbReference type="EMBL" id="BQKB01000006">
    <property type="protein sequence ID" value="GJM51808.1"/>
    <property type="molecule type" value="Genomic_DNA"/>
</dbReference>
<dbReference type="RefSeq" id="WP_264847038.1">
    <property type="nucleotide sequence ID" value="NZ_BPMA01000038.1"/>
</dbReference>
<comment type="caution">
    <text evidence="1">The sequence shown here is derived from an EMBL/GenBank/DDBJ whole genome shotgun (WGS) entry which is preliminary data.</text>
</comment>
<dbReference type="Gene3D" id="1.25.40.390">
    <property type="match status" value="1"/>
</dbReference>
<protein>
    <recommendedName>
        <fullName evidence="5">SusD/RagB family nutrient-binding outer membrane lipoprotein</fullName>
    </recommendedName>
</protein>
<dbReference type="InterPro" id="IPR024302">
    <property type="entry name" value="SusD-like"/>
</dbReference>
<dbReference type="Proteomes" id="UP001207736">
    <property type="component" value="Unassembled WGS sequence"/>
</dbReference>
<dbReference type="Proteomes" id="UP001208692">
    <property type="component" value="Unassembled WGS sequence"/>
</dbReference>
<dbReference type="Pfam" id="PF12741">
    <property type="entry name" value="SusD-like"/>
    <property type="match status" value="1"/>
</dbReference>
<name>A0AAV5AXC4_9FLAO</name>
<evidence type="ECO:0000313" key="3">
    <source>
        <dbReference type="Proteomes" id="UP001207736"/>
    </source>
</evidence>
<gene>
    <name evidence="1" type="ORF">RCZ15_13930</name>
    <name evidence="2" type="ORF">RCZ16_01260</name>
</gene>
<evidence type="ECO:0000313" key="1">
    <source>
        <dbReference type="EMBL" id="GJM50420.1"/>
    </source>
</evidence>
<keyword evidence="4" id="KW-1185">Reference proteome</keyword>